<keyword evidence="3" id="KW-0378">Hydrolase</keyword>
<comment type="caution">
    <text evidence="3">The sequence shown here is derived from an EMBL/GenBank/DDBJ whole genome shotgun (WGS) entry which is preliminary data.</text>
</comment>
<proteinExistence type="inferred from homology"/>
<dbReference type="Proteomes" id="UP000485058">
    <property type="component" value="Unassembled WGS sequence"/>
</dbReference>
<dbReference type="GO" id="GO:0016787">
    <property type="term" value="F:hydrolase activity"/>
    <property type="evidence" value="ECO:0007669"/>
    <property type="project" value="UniProtKB-KW"/>
</dbReference>
<organism evidence="3 4">
    <name type="scientific">Haematococcus lacustris</name>
    <name type="common">Green alga</name>
    <name type="synonym">Haematococcus pluvialis</name>
    <dbReference type="NCBI Taxonomy" id="44745"/>
    <lineage>
        <taxon>Eukaryota</taxon>
        <taxon>Viridiplantae</taxon>
        <taxon>Chlorophyta</taxon>
        <taxon>core chlorophytes</taxon>
        <taxon>Chlorophyceae</taxon>
        <taxon>CS clade</taxon>
        <taxon>Chlamydomonadales</taxon>
        <taxon>Haematococcaceae</taxon>
        <taxon>Haematococcus</taxon>
    </lineage>
</organism>
<dbReference type="InterPro" id="IPR011234">
    <property type="entry name" value="Fumarylacetoacetase-like_C"/>
</dbReference>
<protein>
    <submittedName>
        <fullName evidence="3">FAA_hydrolase domain-containing protein</fullName>
    </submittedName>
</protein>
<evidence type="ECO:0000313" key="3">
    <source>
        <dbReference type="EMBL" id="GFH27420.1"/>
    </source>
</evidence>
<name>A0A6A0A0K6_HAELA</name>
<evidence type="ECO:0000259" key="2">
    <source>
        <dbReference type="Pfam" id="PF01557"/>
    </source>
</evidence>
<evidence type="ECO:0000256" key="1">
    <source>
        <dbReference type="ARBA" id="ARBA00010211"/>
    </source>
</evidence>
<dbReference type="SUPFAM" id="SSF56529">
    <property type="entry name" value="FAH"/>
    <property type="match status" value="1"/>
</dbReference>
<dbReference type="AlphaFoldDB" id="A0A6A0A0K6"/>
<dbReference type="Gene3D" id="3.90.850.10">
    <property type="entry name" value="Fumarylacetoacetase-like, C-terminal domain"/>
    <property type="match status" value="1"/>
</dbReference>
<dbReference type="EMBL" id="BLLF01003469">
    <property type="protein sequence ID" value="GFH27420.1"/>
    <property type="molecule type" value="Genomic_DNA"/>
</dbReference>
<dbReference type="Pfam" id="PF01557">
    <property type="entry name" value="FAA_hydrolase"/>
    <property type="match status" value="1"/>
</dbReference>
<feature type="domain" description="Fumarylacetoacetase-like C-terminal" evidence="2">
    <location>
        <begin position="1"/>
        <end position="45"/>
    </location>
</feature>
<gene>
    <name evidence="3" type="ORF">HaLaN_25739</name>
</gene>
<keyword evidence="4" id="KW-1185">Reference proteome</keyword>
<reference evidence="3 4" key="1">
    <citation type="submission" date="2020-02" db="EMBL/GenBank/DDBJ databases">
        <title>Draft genome sequence of Haematococcus lacustris strain NIES-144.</title>
        <authorList>
            <person name="Morimoto D."/>
            <person name="Nakagawa S."/>
            <person name="Yoshida T."/>
            <person name="Sawayama S."/>
        </authorList>
    </citation>
    <scope>NUCLEOTIDE SEQUENCE [LARGE SCALE GENOMIC DNA]</scope>
    <source>
        <strain evidence="3 4">NIES-144</strain>
    </source>
</reference>
<sequence>MIFKVADLLGYVRDRFPCMPGDLLLTGTPEGVSAMQAGDKVEAQVLGPQGQLLSQGSWQVMRR</sequence>
<dbReference type="InterPro" id="IPR036663">
    <property type="entry name" value="Fumarylacetoacetase_C_sf"/>
</dbReference>
<accession>A0A6A0A0K6</accession>
<comment type="similarity">
    <text evidence="1">Belongs to the FAH family.</text>
</comment>
<evidence type="ECO:0000313" key="4">
    <source>
        <dbReference type="Proteomes" id="UP000485058"/>
    </source>
</evidence>